<dbReference type="PANTHER" id="PTHR43649:SF28">
    <property type="entry name" value="BINDING PROTEIN COMPONENT OF ABC SUGAR TRANSPORTER-RELATED"/>
    <property type="match status" value="1"/>
</dbReference>
<dbReference type="InterPro" id="IPR050490">
    <property type="entry name" value="Bact_solute-bd_prot1"/>
</dbReference>
<accession>A0A923HML4</accession>
<dbReference type="Proteomes" id="UP000634011">
    <property type="component" value="Unassembled WGS sequence"/>
</dbReference>
<dbReference type="AlphaFoldDB" id="A0A923HML4"/>
<sequence length="398" mass="43750">MANAQAQTVQVLHWWTSTSEEKAIASLSGRMAQENIVWKNAVIPSGSGIGAGIVLKSRMLAGDAPEVAQLNGVIISEWADLGLLQELDPVASSGKWEKSLFPTVWRLIQPKGHPVAVPLGIHRINTLFYNRKIFAKFDLSPPSNWDEFDALAKKLQQAGITPLAQSSEPWQLATLFETLVLSESDANFYRDAFVKKSSQAFVDPRFGRALSRLRSLKKYMPAPLTERTWIATTRMLADGDAAMLVMGDWAKGELNSWGIATDIGFSCAAVPNTANYHLYDIDTLVMLDKGAAARSAQEKIAQIAVSPVVQTEYNQIKGSIPVLRNPELNKMDSCSQTSWKIFSRGSAVQVPSLAHRMATDEISKDAIIAEIMRFFSNDSLSVSDTQKRLAAISRTLPK</sequence>
<evidence type="ECO:0000256" key="2">
    <source>
        <dbReference type="ARBA" id="ARBA00008520"/>
    </source>
</evidence>
<dbReference type="PANTHER" id="PTHR43649">
    <property type="entry name" value="ARABINOSE-BINDING PROTEIN-RELATED"/>
    <property type="match status" value="1"/>
</dbReference>
<comment type="caution">
    <text evidence="7">The sequence shown here is derived from an EMBL/GenBank/DDBJ whole genome shotgun (WGS) entry which is preliminary data.</text>
</comment>
<protein>
    <recommendedName>
        <fullName evidence="6">Probable sugar-binding periplasmic protein</fullName>
    </recommendedName>
</protein>
<keyword evidence="4" id="KW-0732">Signal</keyword>
<evidence type="ECO:0000256" key="6">
    <source>
        <dbReference type="ARBA" id="ARBA00049753"/>
    </source>
</evidence>
<evidence type="ECO:0000256" key="4">
    <source>
        <dbReference type="ARBA" id="ARBA00022729"/>
    </source>
</evidence>
<dbReference type="EMBL" id="JACOFV010000008">
    <property type="protein sequence ID" value="MBC3862386.1"/>
    <property type="molecule type" value="Genomic_DNA"/>
</dbReference>
<evidence type="ECO:0000256" key="1">
    <source>
        <dbReference type="ARBA" id="ARBA00004418"/>
    </source>
</evidence>
<dbReference type="Pfam" id="PF01547">
    <property type="entry name" value="SBP_bac_1"/>
    <property type="match status" value="1"/>
</dbReference>
<keyword evidence="3" id="KW-0813">Transport</keyword>
<evidence type="ECO:0000256" key="3">
    <source>
        <dbReference type="ARBA" id="ARBA00022448"/>
    </source>
</evidence>
<comment type="function">
    <text evidence="5">Part of a binding-protein-dependent transport system for a sugar.</text>
</comment>
<dbReference type="SUPFAM" id="SSF53850">
    <property type="entry name" value="Periplasmic binding protein-like II"/>
    <property type="match status" value="1"/>
</dbReference>
<name>A0A923HML4_9BURK</name>
<dbReference type="GO" id="GO:0042597">
    <property type="term" value="C:periplasmic space"/>
    <property type="evidence" value="ECO:0007669"/>
    <property type="project" value="UniProtKB-SubCell"/>
</dbReference>
<evidence type="ECO:0000256" key="5">
    <source>
        <dbReference type="ARBA" id="ARBA00049629"/>
    </source>
</evidence>
<dbReference type="InterPro" id="IPR006059">
    <property type="entry name" value="SBP"/>
</dbReference>
<comment type="subcellular location">
    <subcellularLocation>
        <location evidence="1">Periplasm</location>
    </subcellularLocation>
</comment>
<organism evidence="7 8">
    <name type="scientific">Undibacterium jejuense</name>
    <dbReference type="NCBI Taxonomy" id="1344949"/>
    <lineage>
        <taxon>Bacteria</taxon>
        <taxon>Pseudomonadati</taxon>
        <taxon>Pseudomonadota</taxon>
        <taxon>Betaproteobacteria</taxon>
        <taxon>Burkholderiales</taxon>
        <taxon>Oxalobacteraceae</taxon>
        <taxon>Undibacterium</taxon>
    </lineage>
</organism>
<proteinExistence type="inferred from homology"/>
<evidence type="ECO:0000313" key="7">
    <source>
        <dbReference type="EMBL" id="MBC3862386.1"/>
    </source>
</evidence>
<evidence type="ECO:0000313" key="8">
    <source>
        <dbReference type="Proteomes" id="UP000634011"/>
    </source>
</evidence>
<gene>
    <name evidence="7" type="ORF">H8K32_09775</name>
</gene>
<comment type="similarity">
    <text evidence="2">Belongs to the bacterial solute-binding protein 1 family.</text>
</comment>
<reference evidence="7" key="1">
    <citation type="submission" date="2020-08" db="EMBL/GenBank/DDBJ databases">
        <title>Novel species isolated from subtropical streams in China.</title>
        <authorList>
            <person name="Lu H."/>
        </authorList>
    </citation>
    <scope>NUCLEOTIDE SEQUENCE</scope>
    <source>
        <strain evidence="7">KACC 12607</strain>
    </source>
</reference>
<keyword evidence="8" id="KW-1185">Reference proteome</keyword>
<dbReference type="Gene3D" id="3.40.190.10">
    <property type="entry name" value="Periplasmic binding protein-like II"/>
    <property type="match status" value="2"/>
</dbReference>